<dbReference type="RefSeq" id="WP_026991760.1">
    <property type="nucleotide sequence ID" value="NZ_JRLY01000004.1"/>
</dbReference>
<dbReference type="eggNOG" id="ENOG5033H6A">
    <property type="taxonomic scope" value="Bacteria"/>
</dbReference>
<dbReference type="STRING" id="1121898.GCA_000422725_00292"/>
<dbReference type="EMBL" id="JRLY01000004">
    <property type="protein sequence ID" value="KGO93662.1"/>
    <property type="molecule type" value="Genomic_DNA"/>
</dbReference>
<feature type="signal peptide" evidence="1">
    <location>
        <begin position="1"/>
        <end position="22"/>
    </location>
</feature>
<dbReference type="Proteomes" id="UP000030111">
    <property type="component" value="Unassembled WGS sequence"/>
</dbReference>
<dbReference type="AlphaFoldDB" id="A0A0A2MM23"/>
<accession>A0A0A2MM23</accession>
<sequence length="242" mass="25639">MKNFLPGTALLCFAFLSCTTEAIQSGATEYTLNANQAFASRQGQGDATPANTQNPYDFAGAAQNELLDLYLDGNYSYSSIEEVSEQVALLAIQHYTFGGQDTPPTISQEQIAAILTNPSAALGAVATSPALSDTAAAAFSDFMVTLNAAQGATYEELYSLIISYEATVINNPAYSSTDKEVILTSTSIARYTIYYRKKRKDRDWDTSVGNIVAGASGAEENTISAVAMAVVTGISINNGITQ</sequence>
<comment type="caution">
    <text evidence="2">The sequence shown here is derived from an EMBL/GenBank/DDBJ whole genome shotgun (WGS) entry which is preliminary data.</text>
</comment>
<reference evidence="2 3" key="1">
    <citation type="submission" date="2013-09" db="EMBL/GenBank/DDBJ databases">
        <authorList>
            <person name="Zeng Z."/>
            <person name="Chen C."/>
        </authorList>
    </citation>
    <scope>NUCLEOTIDE SEQUENCE [LARGE SCALE GENOMIC DNA]</scope>
    <source>
        <strain evidence="2 3">WB 4.1-42</strain>
    </source>
</reference>
<dbReference type="OrthoDB" id="646079at2"/>
<gene>
    <name evidence="2" type="ORF">Q766_06790</name>
</gene>
<evidence type="ECO:0008006" key="4">
    <source>
        <dbReference type="Google" id="ProtNLM"/>
    </source>
</evidence>
<keyword evidence="1" id="KW-0732">Signal</keyword>
<evidence type="ECO:0000313" key="3">
    <source>
        <dbReference type="Proteomes" id="UP000030111"/>
    </source>
</evidence>
<feature type="chain" id="PRO_5002003426" description="Lipoprotein" evidence="1">
    <location>
        <begin position="23"/>
        <end position="242"/>
    </location>
</feature>
<evidence type="ECO:0000256" key="1">
    <source>
        <dbReference type="SAM" id="SignalP"/>
    </source>
</evidence>
<name>A0A0A2MM23_9FLAO</name>
<evidence type="ECO:0000313" key="2">
    <source>
        <dbReference type="EMBL" id="KGO93662.1"/>
    </source>
</evidence>
<proteinExistence type="predicted"/>
<dbReference type="PROSITE" id="PS51257">
    <property type="entry name" value="PROKAR_LIPOPROTEIN"/>
    <property type="match status" value="1"/>
</dbReference>
<keyword evidence="3" id="KW-1185">Reference proteome</keyword>
<protein>
    <recommendedName>
        <fullName evidence="4">Lipoprotein</fullName>
    </recommendedName>
</protein>
<organism evidence="2 3">
    <name type="scientific">Flavobacterium subsaxonicum WB 4.1-42 = DSM 21790</name>
    <dbReference type="NCBI Taxonomy" id="1121898"/>
    <lineage>
        <taxon>Bacteria</taxon>
        <taxon>Pseudomonadati</taxon>
        <taxon>Bacteroidota</taxon>
        <taxon>Flavobacteriia</taxon>
        <taxon>Flavobacteriales</taxon>
        <taxon>Flavobacteriaceae</taxon>
        <taxon>Flavobacterium</taxon>
    </lineage>
</organism>